<feature type="transmembrane region" description="Helical" evidence="1">
    <location>
        <begin position="31"/>
        <end position="51"/>
    </location>
</feature>
<dbReference type="RefSeq" id="WP_119767202.1">
    <property type="nucleotide sequence ID" value="NZ_QYUO01000001.1"/>
</dbReference>
<keyword evidence="1" id="KW-0472">Membrane</keyword>
<organism evidence="2 3">
    <name type="scientific">Noviherbaspirillum saxi</name>
    <dbReference type="NCBI Taxonomy" id="2320863"/>
    <lineage>
        <taxon>Bacteria</taxon>
        <taxon>Pseudomonadati</taxon>
        <taxon>Pseudomonadota</taxon>
        <taxon>Betaproteobacteria</taxon>
        <taxon>Burkholderiales</taxon>
        <taxon>Oxalobacteraceae</taxon>
        <taxon>Noviherbaspirillum</taxon>
    </lineage>
</organism>
<protein>
    <submittedName>
        <fullName evidence="2">Uncharacterized protein</fullName>
    </submittedName>
</protein>
<proteinExistence type="predicted"/>
<dbReference type="Proteomes" id="UP000265955">
    <property type="component" value="Unassembled WGS sequence"/>
</dbReference>
<evidence type="ECO:0000313" key="3">
    <source>
        <dbReference type="Proteomes" id="UP000265955"/>
    </source>
</evidence>
<name>A0A3A3FM47_9BURK</name>
<keyword evidence="1" id="KW-0812">Transmembrane</keyword>
<dbReference type="OrthoDB" id="5295794at2"/>
<dbReference type="AlphaFoldDB" id="A0A3A3FM47"/>
<sequence length="85" mass="9690">MAAIIYALCAITSMLCSWLLLRGYRRNGYRLLFWSGLCFVGLSVNNILLILDRIVFPTSVDLLTWRLVAALIALLPLLYGLIWEE</sequence>
<gene>
    <name evidence="2" type="ORF">D3871_00905</name>
</gene>
<feature type="transmembrane region" description="Helical" evidence="1">
    <location>
        <begin position="63"/>
        <end position="82"/>
    </location>
</feature>
<comment type="caution">
    <text evidence="2">The sequence shown here is derived from an EMBL/GenBank/DDBJ whole genome shotgun (WGS) entry which is preliminary data.</text>
</comment>
<dbReference type="EMBL" id="QYUO01000001">
    <property type="protein sequence ID" value="RJF97252.1"/>
    <property type="molecule type" value="Genomic_DNA"/>
</dbReference>
<evidence type="ECO:0000256" key="1">
    <source>
        <dbReference type="SAM" id="Phobius"/>
    </source>
</evidence>
<keyword evidence="1" id="KW-1133">Transmembrane helix</keyword>
<dbReference type="InterPro" id="IPR046027">
    <property type="entry name" value="DUF5985"/>
</dbReference>
<feature type="transmembrane region" description="Helical" evidence="1">
    <location>
        <begin position="5"/>
        <end position="24"/>
    </location>
</feature>
<keyword evidence="3" id="KW-1185">Reference proteome</keyword>
<evidence type="ECO:0000313" key="2">
    <source>
        <dbReference type="EMBL" id="RJF97252.1"/>
    </source>
</evidence>
<accession>A0A3A3FM47</accession>
<reference evidence="3" key="1">
    <citation type="submission" date="2018-09" db="EMBL/GenBank/DDBJ databases">
        <authorList>
            <person name="Zhu H."/>
        </authorList>
    </citation>
    <scope>NUCLEOTIDE SEQUENCE [LARGE SCALE GENOMIC DNA]</scope>
    <source>
        <strain evidence="3">K1R23-30</strain>
    </source>
</reference>
<dbReference type="Pfam" id="PF19447">
    <property type="entry name" value="DUF5985"/>
    <property type="match status" value="1"/>
</dbReference>